<name>A0AAJ2HGX6_9MICO</name>
<dbReference type="Gene3D" id="1.10.1200.10">
    <property type="entry name" value="ACP-like"/>
    <property type="match status" value="1"/>
</dbReference>
<dbReference type="InterPro" id="IPR009081">
    <property type="entry name" value="PP-bd_ACP"/>
</dbReference>
<dbReference type="GO" id="GO:0031177">
    <property type="term" value="F:phosphopantetheine binding"/>
    <property type="evidence" value="ECO:0007669"/>
    <property type="project" value="InterPro"/>
</dbReference>
<evidence type="ECO:0000256" key="2">
    <source>
        <dbReference type="ARBA" id="ARBA00022553"/>
    </source>
</evidence>
<evidence type="ECO:0000256" key="1">
    <source>
        <dbReference type="ARBA" id="ARBA00022450"/>
    </source>
</evidence>
<proteinExistence type="predicted"/>
<keyword evidence="1" id="KW-0596">Phosphopantetheine</keyword>
<keyword evidence="2" id="KW-0597">Phosphoprotein</keyword>
<dbReference type="PROSITE" id="PS50075">
    <property type="entry name" value="CARRIER"/>
    <property type="match status" value="1"/>
</dbReference>
<feature type="domain" description="Carrier" evidence="3">
    <location>
        <begin position="5"/>
        <end position="82"/>
    </location>
</feature>
<evidence type="ECO:0000313" key="5">
    <source>
        <dbReference type="Proteomes" id="UP001183582"/>
    </source>
</evidence>
<dbReference type="Pfam" id="PF00550">
    <property type="entry name" value="PP-binding"/>
    <property type="match status" value="1"/>
</dbReference>
<reference evidence="4 5" key="1">
    <citation type="submission" date="2021-06" db="EMBL/GenBank/DDBJ databases">
        <title>Genome-based taxonomic framework of Microbacterium strains isolated from marine environment, the description of four new species and reclassification of four preexisting species.</title>
        <authorList>
            <person name="Lee S.D."/>
            <person name="Kim S.-M."/>
            <person name="Byeon Y.-S."/>
            <person name="Yang H.L."/>
            <person name="Kim I.S."/>
        </authorList>
    </citation>
    <scope>NUCLEOTIDE SEQUENCE [LARGE SCALE GENOMIC DNA]</scope>
    <source>
        <strain evidence="4 5">KACC 20514</strain>
    </source>
</reference>
<dbReference type="AlphaFoldDB" id="A0AAJ2HGX6"/>
<dbReference type="EMBL" id="JAHWXH010000001">
    <property type="protein sequence ID" value="MDS0244219.1"/>
    <property type="molecule type" value="Genomic_DNA"/>
</dbReference>
<protein>
    <submittedName>
        <fullName evidence="4">Acyl carrier protein</fullName>
    </submittedName>
</protein>
<evidence type="ECO:0000313" key="4">
    <source>
        <dbReference type="EMBL" id="MDS0244219.1"/>
    </source>
</evidence>
<dbReference type="RefSeq" id="WP_310890308.1">
    <property type="nucleotide sequence ID" value="NZ_BAAAGR010000001.1"/>
</dbReference>
<comment type="caution">
    <text evidence="4">The sequence shown here is derived from an EMBL/GenBank/DDBJ whole genome shotgun (WGS) entry which is preliminary data.</text>
</comment>
<dbReference type="SMART" id="SM01294">
    <property type="entry name" value="PKS_PP_betabranch"/>
    <property type="match status" value="1"/>
</dbReference>
<accession>A0AAJ2HGX6</accession>
<sequence length="84" mass="9508">MTIISTEDDVQAWVASRIVAYGKRPDLAFTVDTEFTEIGIDSVYALTLCGDIEDQYGLELDPEIMWDYPTIRDLSTHLRELGAH</sequence>
<dbReference type="SUPFAM" id="SSF47336">
    <property type="entry name" value="ACP-like"/>
    <property type="match status" value="1"/>
</dbReference>
<dbReference type="InterPro" id="IPR020806">
    <property type="entry name" value="PKS_PP-bd"/>
</dbReference>
<dbReference type="SMART" id="SM00823">
    <property type="entry name" value="PKS_PP"/>
    <property type="match status" value="1"/>
</dbReference>
<dbReference type="GeneID" id="301456795"/>
<dbReference type="Proteomes" id="UP001183582">
    <property type="component" value="Unassembled WGS sequence"/>
</dbReference>
<organism evidence="4 5">
    <name type="scientific">Microbacterium aurantiacum</name>
    <dbReference type="NCBI Taxonomy" id="162393"/>
    <lineage>
        <taxon>Bacteria</taxon>
        <taxon>Bacillati</taxon>
        <taxon>Actinomycetota</taxon>
        <taxon>Actinomycetes</taxon>
        <taxon>Micrococcales</taxon>
        <taxon>Microbacteriaceae</taxon>
        <taxon>Microbacterium</taxon>
    </lineage>
</organism>
<evidence type="ECO:0000259" key="3">
    <source>
        <dbReference type="PROSITE" id="PS50075"/>
    </source>
</evidence>
<dbReference type="InterPro" id="IPR036736">
    <property type="entry name" value="ACP-like_sf"/>
</dbReference>
<gene>
    <name evidence="4" type="ORF">KZC50_01175</name>
</gene>